<proteinExistence type="predicted"/>
<dbReference type="OrthoDB" id="9807558at2"/>
<evidence type="ECO:0000313" key="7">
    <source>
        <dbReference type="EMBL" id="RLK11234.1"/>
    </source>
</evidence>
<dbReference type="Gene3D" id="1.10.10.10">
    <property type="entry name" value="Winged helix-like DNA-binding domain superfamily/Winged helix DNA-binding domain"/>
    <property type="match status" value="1"/>
</dbReference>
<keyword evidence="2" id="KW-0238">DNA-binding</keyword>
<dbReference type="STRING" id="981384.GCA_000192475_01766"/>
<dbReference type="RefSeq" id="WP_010441852.1">
    <property type="nucleotide sequence ID" value="NZ_AEYW01000013.1"/>
</dbReference>
<dbReference type="AlphaFoldDB" id="A0A497ZVK0"/>
<dbReference type="SMART" id="SM00346">
    <property type="entry name" value="HTH_ICLR"/>
    <property type="match status" value="1"/>
</dbReference>
<comment type="caution">
    <text evidence="7">The sequence shown here is derived from an EMBL/GenBank/DDBJ whole genome shotgun (WGS) entry which is preliminary data.</text>
</comment>
<dbReference type="InterPro" id="IPR005471">
    <property type="entry name" value="Tscrpt_reg_IclR_N"/>
</dbReference>
<name>A0A497ZVK0_9RHOB</name>
<dbReference type="InterPro" id="IPR036390">
    <property type="entry name" value="WH_DNA-bd_sf"/>
</dbReference>
<dbReference type="GO" id="GO:0003677">
    <property type="term" value="F:DNA binding"/>
    <property type="evidence" value="ECO:0007669"/>
    <property type="project" value="UniProtKB-KW"/>
</dbReference>
<keyword evidence="1" id="KW-0805">Transcription regulation</keyword>
<dbReference type="Pfam" id="PF01614">
    <property type="entry name" value="IclR_C"/>
    <property type="match status" value="1"/>
</dbReference>
<feature type="region of interest" description="Disordered" evidence="4">
    <location>
        <begin position="1"/>
        <end position="21"/>
    </location>
</feature>
<evidence type="ECO:0000256" key="1">
    <source>
        <dbReference type="ARBA" id="ARBA00023015"/>
    </source>
</evidence>
<gene>
    <name evidence="7" type="ORF">CLV75_1234</name>
</gene>
<dbReference type="InterPro" id="IPR029016">
    <property type="entry name" value="GAF-like_dom_sf"/>
</dbReference>
<dbReference type="EMBL" id="RCCT01000001">
    <property type="protein sequence ID" value="RLK11234.1"/>
    <property type="molecule type" value="Genomic_DNA"/>
</dbReference>
<dbReference type="Pfam" id="PF09339">
    <property type="entry name" value="HTH_IclR"/>
    <property type="match status" value="1"/>
</dbReference>
<evidence type="ECO:0000313" key="8">
    <source>
        <dbReference type="Proteomes" id="UP000271700"/>
    </source>
</evidence>
<organism evidence="7 8">
    <name type="scientific">Ruegeria conchae</name>
    <dbReference type="NCBI Taxonomy" id="981384"/>
    <lineage>
        <taxon>Bacteria</taxon>
        <taxon>Pseudomonadati</taxon>
        <taxon>Pseudomonadota</taxon>
        <taxon>Alphaproteobacteria</taxon>
        <taxon>Rhodobacterales</taxon>
        <taxon>Roseobacteraceae</taxon>
        <taxon>Ruegeria</taxon>
    </lineage>
</organism>
<dbReference type="PANTHER" id="PTHR30136">
    <property type="entry name" value="HELIX-TURN-HELIX TRANSCRIPTIONAL REGULATOR, ICLR FAMILY"/>
    <property type="match status" value="1"/>
</dbReference>
<dbReference type="PANTHER" id="PTHR30136:SF24">
    <property type="entry name" value="HTH-TYPE TRANSCRIPTIONAL REPRESSOR ALLR"/>
    <property type="match status" value="1"/>
</dbReference>
<feature type="compositionally biased region" description="Basic residues" evidence="4">
    <location>
        <begin position="1"/>
        <end position="13"/>
    </location>
</feature>
<dbReference type="GO" id="GO:0003700">
    <property type="term" value="F:DNA-binding transcription factor activity"/>
    <property type="evidence" value="ECO:0007669"/>
    <property type="project" value="TreeGrafter"/>
</dbReference>
<dbReference type="InterPro" id="IPR036388">
    <property type="entry name" value="WH-like_DNA-bd_sf"/>
</dbReference>
<dbReference type="GO" id="GO:0045892">
    <property type="term" value="P:negative regulation of DNA-templated transcription"/>
    <property type="evidence" value="ECO:0007669"/>
    <property type="project" value="TreeGrafter"/>
</dbReference>
<dbReference type="PROSITE" id="PS51077">
    <property type="entry name" value="HTH_ICLR"/>
    <property type="match status" value="1"/>
</dbReference>
<evidence type="ECO:0000259" key="5">
    <source>
        <dbReference type="PROSITE" id="PS51077"/>
    </source>
</evidence>
<dbReference type="SUPFAM" id="SSF55781">
    <property type="entry name" value="GAF domain-like"/>
    <property type="match status" value="1"/>
</dbReference>
<sequence length="273" mass="29909">MESQKRPRGRPKSMFKESSAGTMQSLDRALGVLTTVAGLERVALSDLAREVDVPTATTHRILVTLQKHGFVSFDEERQEWMVGIEAYRTGASFLRRNNVLEIGRPILRRLMLDSGETANLAVPDGPEVVFVGQVETQNPIRAFFPPGARTPMYASGTGKAILAALSEESLNKVLARTDLIAFTENTNLPQAGLHDDLAETRRRGWSYDHEERYEGMSCIGAAIFNDRAEPCAGISVSGPTVRFSLDRAPELGMLVRNAAQEITHLSGGRSPSQ</sequence>
<keyword evidence="8" id="KW-1185">Reference proteome</keyword>
<reference evidence="7 8" key="1">
    <citation type="submission" date="2018-10" db="EMBL/GenBank/DDBJ databases">
        <title>Genomic Encyclopedia of Archaeal and Bacterial Type Strains, Phase II (KMG-II): from individual species to whole genera.</title>
        <authorList>
            <person name="Goeker M."/>
        </authorList>
    </citation>
    <scope>NUCLEOTIDE SEQUENCE [LARGE SCALE GENOMIC DNA]</scope>
    <source>
        <strain evidence="7 8">DSM 29317</strain>
    </source>
</reference>
<dbReference type="PROSITE" id="PS51078">
    <property type="entry name" value="ICLR_ED"/>
    <property type="match status" value="1"/>
</dbReference>
<keyword evidence="3" id="KW-0804">Transcription</keyword>
<feature type="domain" description="IclR-ED" evidence="6">
    <location>
        <begin position="85"/>
        <end position="268"/>
    </location>
</feature>
<feature type="domain" description="HTH iclR-type" evidence="5">
    <location>
        <begin position="23"/>
        <end position="84"/>
    </location>
</feature>
<evidence type="ECO:0000259" key="6">
    <source>
        <dbReference type="PROSITE" id="PS51078"/>
    </source>
</evidence>
<dbReference type="SUPFAM" id="SSF46785">
    <property type="entry name" value="Winged helix' DNA-binding domain"/>
    <property type="match status" value="1"/>
</dbReference>
<evidence type="ECO:0000256" key="2">
    <source>
        <dbReference type="ARBA" id="ARBA00023125"/>
    </source>
</evidence>
<evidence type="ECO:0000256" key="4">
    <source>
        <dbReference type="SAM" id="MobiDB-lite"/>
    </source>
</evidence>
<dbReference type="Proteomes" id="UP000271700">
    <property type="component" value="Unassembled WGS sequence"/>
</dbReference>
<evidence type="ECO:0000256" key="3">
    <source>
        <dbReference type="ARBA" id="ARBA00023163"/>
    </source>
</evidence>
<dbReference type="InterPro" id="IPR014757">
    <property type="entry name" value="Tscrpt_reg_IclR_C"/>
</dbReference>
<dbReference type="Gene3D" id="3.30.450.40">
    <property type="match status" value="1"/>
</dbReference>
<dbReference type="InterPro" id="IPR050707">
    <property type="entry name" value="HTH_MetabolicPath_Reg"/>
</dbReference>
<accession>A0A497ZVK0</accession>
<protein>
    <submittedName>
        <fullName evidence="7">IclR family transcriptional regulator</fullName>
    </submittedName>
</protein>